<sequence length="143" mass="15993">MSDLIWSCIGFKKKIVRSAKLAVWQKRPVSALRKDCQTESLALRTNRHFSDYNGFRGGPSEPRRDGIFAAFIMQARPGPAGAAYLQHDLLLLQMPPRSFGGDLQTCCKHTALTGLGRLSPKSVIISIFQRQTVIPPDRLRRAD</sequence>
<dbReference type="Proteomes" id="UP000663722">
    <property type="component" value="Chromosome"/>
</dbReference>
<name>A0A975GQE2_9BACT</name>
<reference evidence="1" key="1">
    <citation type="journal article" date="2021" name="Microb. Physiol.">
        <title>Proteogenomic Insights into the Physiology of Marine, Sulfate-Reducing, Filamentous Desulfonema limicola and Desulfonema magnum.</title>
        <authorList>
            <person name="Schnaars V."/>
            <person name="Wohlbrand L."/>
            <person name="Scheve S."/>
            <person name="Hinrichs C."/>
            <person name="Reinhardt R."/>
            <person name="Rabus R."/>
        </authorList>
    </citation>
    <scope>NUCLEOTIDE SEQUENCE</scope>
    <source>
        <strain evidence="1">4be13</strain>
    </source>
</reference>
<organism evidence="1 2">
    <name type="scientific">Desulfonema magnum</name>
    <dbReference type="NCBI Taxonomy" id="45655"/>
    <lineage>
        <taxon>Bacteria</taxon>
        <taxon>Pseudomonadati</taxon>
        <taxon>Thermodesulfobacteriota</taxon>
        <taxon>Desulfobacteria</taxon>
        <taxon>Desulfobacterales</taxon>
        <taxon>Desulfococcaceae</taxon>
        <taxon>Desulfonema</taxon>
    </lineage>
</organism>
<dbReference type="EMBL" id="CP061800">
    <property type="protein sequence ID" value="QTA89787.1"/>
    <property type="molecule type" value="Genomic_DNA"/>
</dbReference>
<evidence type="ECO:0000313" key="1">
    <source>
        <dbReference type="EMBL" id="QTA89787.1"/>
    </source>
</evidence>
<keyword evidence="2" id="KW-1185">Reference proteome</keyword>
<dbReference type="KEGG" id="dmm:dnm_058440"/>
<protein>
    <submittedName>
        <fullName evidence="1">Uncharacterized protein</fullName>
    </submittedName>
</protein>
<evidence type="ECO:0000313" key="2">
    <source>
        <dbReference type="Proteomes" id="UP000663722"/>
    </source>
</evidence>
<gene>
    <name evidence="1" type="ORF">dnm_058440</name>
</gene>
<accession>A0A975GQE2</accession>
<dbReference type="AlphaFoldDB" id="A0A975GQE2"/>
<proteinExistence type="predicted"/>